<evidence type="ECO:0000256" key="4">
    <source>
        <dbReference type="SAM" id="Phobius"/>
    </source>
</evidence>
<evidence type="ECO:0000256" key="1">
    <source>
        <dbReference type="ARBA" id="ARBA00022722"/>
    </source>
</evidence>
<dbReference type="GO" id="GO:0004521">
    <property type="term" value="F:RNA endonuclease activity"/>
    <property type="evidence" value="ECO:0007669"/>
    <property type="project" value="InterPro"/>
</dbReference>
<dbReference type="Pfam" id="PF00545">
    <property type="entry name" value="Ribonuclease"/>
    <property type="match status" value="1"/>
</dbReference>
<keyword evidence="4" id="KW-1133">Transmembrane helix</keyword>
<protein>
    <submittedName>
        <fullName evidence="5">Ribonuclease</fullName>
    </submittedName>
</protein>
<feature type="region of interest" description="Disordered" evidence="3">
    <location>
        <begin position="44"/>
        <end position="78"/>
    </location>
</feature>
<keyword evidence="1" id="KW-0540">Nuclease</keyword>
<reference evidence="5 6" key="1">
    <citation type="submission" date="2020-08" db="EMBL/GenBank/DDBJ databases">
        <title>Streptomycin Non-resistant strain, P. mexicana.</title>
        <authorList>
            <person name="Ganesh-Kumar S."/>
            <person name="Zhe T."/>
            <person name="Yu Z."/>
            <person name="Min Y."/>
        </authorList>
    </citation>
    <scope>NUCLEOTIDE SEQUENCE [LARGE SCALE GENOMIC DNA]</scope>
    <source>
        <strain evidence="5 6">GTZY2</strain>
    </source>
</reference>
<evidence type="ECO:0000256" key="2">
    <source>
        <dbReference type="ARBA" id="ARBA00022801"/>
    </source>
</evidence>
<keyword evidence="2" id="KW-0378">Hydrolase</keyword>
<dbReference type="EMBL" id="CP060731">
    <property type="protein sequence ID" value="QNN76613.1"/>
    <property type="molecule type" value="Genomic_DNA"/>
</dbReference>
<keyword evidence="4" id="KW-0812">Transmembrane</keyword>
<keyword evidence="4" id="KW-0472">Membrane</keyword>
<sequence>MSRRSRRRQSAGLRLPLIAFVALLLVGAGAWWWSQRDDAPDTTAAVATHEGGDPQRIKETLSLPPVENTRPGGLAGDVPTPPTSAPATRALPAFLPPEARATLALIARGGPFPHRQDGAVFQNREGRLPRQGRGYYREYTVDTPGLAHRGARRIVTGGDPPREYYYTDDHYESFRRFEMSQDTTP</sequence>
<organism evidence="5 6">
    <name type="scientific">Pseudoxanthomonas mexicana</name>
    <dbReference type="NCBI Taxonomy" id="128785"/>
    <lineage>
        <taxon>Bacteria</taxon>
        <taxon>Pseudomonadati</taxon>
        <taxon>Pseudomonadota</taxon>
        <taxon>Gammaproteobacteria</taxon>
        <taxon>Lysobacterales</taxon>
        <taxon>Lysobacteraceae</taxon>
        <taxon>Pseudoxanthomonas</taxon>
    </lineage>
</organism>
<name>A0A7G9T938_PSEMX</name>
<evidence type="ECO:0000313" key="5">
    <source>
        <dbReference type="EMBL" id="QNN76613.1"/>
    </source>
</evidence>
<dbReference type="CDD" id="cd00607">
    <property type="entry name" value="RNase_Sa"/>
    <property type="match status" value="1"/>
</dbReference>
<dbReference type="GO" id="GO:0016787">
    <property type="term" value="F:hydrolase activity"/>
    <property type="evidence" value="ECO:0007669"/>
    <property type="project" value="UniProtKB-KW"/>
</dbReference>
<dbReference type="GO" id="GO:0003723">
    <property type="term" value="F:RNA binding"/>
    <property type="evidence" value="ECO:0007669"/>
    <property type="project" value="InterPro"/>
</dbReference>
<dbReference type="SUPFAM" id="SSF53933">
    <property type="entry name" value="Microbial ribonucleases"/>
    <property type="match status" value="1"/>
</dbReference>
<feature type="compositionally biased region" description="Basic and acidic residues" evidence="3">
    <location>
        <begin position="50"/>
        <end position="59"/>
    </location>
</feature>
<dbReference type="InterPro" id="IPR000026">
    <property type="entry name" value="N1-like"/>
</dbReference>
<gene>
    <name evidence="5" type="ORF">IAE60_11730</name>
</gene>
<dbReference type="AlphaFoldDB" id="A0A7G9T938"/>
<accession>A0A7G9T938</accession>
<evidence type="ECO:0000256" key="3">
    <source>
        <dbReference type="SAM" id="MobiDB-lite"/>
    </source>
</evidence>
<dbReference type="Gene3D" id="3.10.450.30">
    <property type="entry name" value="Microbial ribonucleases"/>
    <property type="match status" value="1"/>
</dbReference>
<proteinExistence type="predicted"/>
<feature type="transmembrane region" description="Helical" evidence="4">
    <location>
        <begin position="12"/>
        <end position="33"/>
    </location>
</feature>
<dbReference type="Proteomes" id="UP000515838">
    <property type="component" value="Chromosome"/>
</dbReference>
<dbReference type="InterPro" id="IPR016191">
    <property type="entry name" value="Ribonuclease/ribotoxin"/>
</dbReference>
<evidence type="ECO:0000313" key="6">
    <source>
        <dbReference type="Proteomes" id="UP000515838"/>
    </source>
</evidence>